<keyword evidence="1" id="KW-0472">Membrane</keyword>
<reference evidence="2 3" key="1">
    <citation type="submission" date="2019-03" db="EMBL/GenBank/DDBJ databases">
        <title>Seongchinamella monodicae gen. nov., sp. nov., a novel member of the Gammaproteobacteria isolated from a tidal mudflat of beach.</title>
        <authorList>
            <person name="Yang H.G."/>
            <person name="Kang J.W."/>
            <person name="Lee S.D."/>
        </authorList>
    </citation>
    <scope>NUCLEOTIDE SEQUENCE [LARGE SCALE GENOMIC DNA]</scope>
    <source>
        <strain evidence="2 3">GH4-78</strain>
    </source>
</reference>
<feature type="transmembrane region" description="Helical" evidence="1">
    <location>
        <begin position="184"/>
        <end position="212"/>
    </location>
</feature>
<feature type="transmembrane region" description="Helical" evidence="1">
    <location>
        <begin position="114"/>
        <end position="134"/>
    </location>
</feature>
<feature type="transmembrane region" description="Helical" evidence="1">
    <location>
        <begin position="301"/>
        <end position="324"/>
    </location>
</feature>
<keyword evidence="3" id="KW-1185">Reference proteome</keyword>
<dbReference type="PANTHER" id="PTHR37422:SF13">
    <property type="entry name" value="LIPOPOLYSACCHARIDE BIOSYNTHESIS PROTEIN PA4999-RELATED"/>
    <property type="match status" value="1"/>
</dbReference>
<sequence>MTENSVSRRTSRVVLFLLLCAFPIGMMNDLFGLEKGSALNSAKGLAFIGSVVLVVLSAKKLKTGLSVLTIFLGCLLVVVTVLYRDAEDALYAVLFLQALVLLSSAKIDANFRTAIVTYYLLALLFVSLVFVLLSDRVEVAGNQVLAPLVEGPHTSSYTVCILLFLIVTTTSFHTWKPVLRASVLAIVVYILIGYGARNAVLGLTVAIGSIFYFQNKSSLSVTFLYLYMLLFLLAVLAFYVGNLSIEELNQEANGRISAWTERLGILAERDIIPLLFGQGIGDDIRVTPTWWWEEKASHNDFISLVFNGGLVSLLLYIALIVALFRNANPIQKSLLIFLIFTSLTNTGLLGRPIQLLYFSIAFALAGTREVNSRFSSISSNSSYAGA</sequence>
<feature type="transmembrane region" description="Helical" evidence="1">
    <location>
        <begin position="154"/>
        <end position="172"/>
    </location>
</feature>
<dbReference type="OrthoDB" id="8482183at2"/>
<dbReference type="PANTHER" id="PTHR37422">
    <property type="entry name" value="TEICHURONIC ACID BIOSYNTHESIS PROTEIN TUAE"/>
    <property type="match status" value="1"/>
</dbReference>
<feature type="transmembrane region" description="Helical" evidence="1">
    <location>
        <begin position="224"/>
        <end position="245"/>
    </location>
</feature>
<evidence type="ECO:0000256" key="1">
    <source>
        <dbReference type="SAM" id="Phobius"/>
    </source>
</evidence>
<accession>A0A4R5LQN3</accession>
<keyword evidence="1" id="KW-1133">Transmembrane helix</keyword>
<feature type="transmembrane region" description="Helical" evidence="1">
    <location>
        <begin position="65"/>
        <end position="83"/>
    </location>
</feature>
<evidence type="ECO:0008006" key="4">
    <source>
        <dbReference type="Google" id="ProtNLM"/>
    </source>
</evidence>
<dbReference type="InterPro" id="IPR051533">
    <property type="entry name" value="WaaL-like"/>
</dbReference>
<dbReference type="AlphaFoldDB" id="A0A4R5LQN3"/>
<dbReference type="EMBL" id="SMSE01000003">
    <property type="protein sequence ID" value="TDG12882.1"/>
    <property type="molecule type" value="Genomic_DNA"/>
</dbReference>
<feature type="transmembrane region" description="Helical" evidence="1">
    <location>
        <begin position="330"/>
        <end position="350"/>
    </location>
</feature>
<comment type="caution">
    <text evidence="2">The sequence shown here is derived from an EMBL/GenBank/DDBJ whole genome shotgun (WGS) entry which is preliminary data.</text>
</comment>
<protein>
    <recommendedName>
        <fullName evidence="4">O-antigen ligase</fullName>
    </recommendedName>
</protein>
<feature type="transmembrane region" description="Helical" evidence="1">
    <location>
        <begin position="42"/>
        <end position="58"/>
    </location>
</feature>
<gene>
    <name evidence="2" type="ORF">E2F43_15100</name>
</gene>
<name>A0A4R5LQN3_9GAMM</name>
<evidence type="ECO:0000313" key="2">
    <source>
        <dbReference type="EMBL" id="TDG12882.1"/>
    </source>
</evidence>
<proteinExistence type="predicted"/>
<keyword evidence="1" id="KW-0812">Transmembrane</keyword>
<dbReference type="Proteomes" id="UP000295554">
    <property type="component" value="Unassembled WGS sequence"/>
</dbReference>
<evidence type="ECO:0000313" key="3">
    <source>
        <dbReference type="Proteomes" id="UP000295554"/>
    </source>
</evidence>
<dbReference type="RefSeq" id="WP_133214094.1">
    <property type="nucleotide sequence ID" value="NZ_SMSE01000003.1"/>
</dbReference>
<organism evidence="2 3">
    <name type="scientific">Seongchinamella unica</name>
    <dbReference type="NCBI Taxonomy" id="2547392"/>
    <lineage>
        <taxon>Bacteria</taxon>
        <taxon>Pseudomonadati</taxon>
        <taxon>Pseudomonadota</taxon>
        <taxon>Gammaproteobacteria</taxon>
        <taxon>Cellvibrionales</taxon>
        <taxon>Halieaceae</taxon>
        <taxon>Seongchinamella</taxon>
    </lineage>
</organism>